<dbReference type="InterPro" id="IPR035654">
    <property type="entry name" value="LepA_IV"/>
</dbReference>
<dbReference type="InterPro" id="IPR013842">
    <property type="entry name" value="LepA_CTD"/>
</dbReference>
<dbReference type="GO" id="GO:0005886">
    <property type="term" value="C:plasma membrane"/>
    <property type="evidence" value="ECO:0007669"/>
    <property type="project" value="UniProtKB-SubCell"/>
</dbReference>
<evidence type="ECO:0000256" key="3">
    <source>
        <dbReference type="ARBA" id="ARBA00022741"/>
    </source>
</evidence>
<dbReference type="EC" id="3.6.5.n1" evidence="11 12"/>
<dbReference type="PROSITE" id="PS00301">
    <property type="entry name" value="G_TR_1"/>
    <property type="match status" value="1"/>
</dbReference>
<evidence type="ECO:0000256" key="10">
    <source>
        <dbReference type="ARBA" id="ARBA00061052"/>
    </source>
</evidence>
<dbReference type="SMART" id="SM00838">
    <property type="entry name" value="EFG_C"/>
    <property type="match status" value="1"/>
</dbReference>
<comment type="similarity">
    <text evidence="10">Belongs to the GTP-binding elongation factor family. LepA subfamily.</text>
</comment>
<dbReference type="PANTHER" id="PTHR43512:SF4">
    <property type="entry name" value="TRANSLATION FACTOR GUF1 HOMOLOG, CHLOROPLASTIC"/>
    <property type="match status" value="1"/>
</dbReference>
<dbReference type="NCBIfam" id="TIGR00231">
    <property type="entry name" value="small_GTP"/>
    <property type="match status" value="1"/>
</dbReference>
<evidence type="ECO:0000259" key="13">
    <source>
        <dbReference type="PROSITE" id="PS51722"/>
    </source>
</evidence>
<dbReference type="InterPro" id="IPR027417">
    <property type="entry name" value="P-loop_NTPase"/>
</dbReference>
<evidence type="ECO:0000256" key="1">
    <source>
        <dbReference type="ARBA" id="ARBA00005454"/>
    </source>
</evidence>
<dbReference type="STRING" id="1322246.BN4_12765"/>
<dbReference type="GO" id="GO:0045727">
    <property type="term" value="P:positive regulation of translation"/>
    <property type="evidence" value="ECO:0007669"/>
    <property type="project" value="UniProtKB-UniRule"/>
</dbReference>
<accession>M1WXY0</accession>
<evidence type="ECO:0000313" key="15">
    <source>
        <dbReference type="Proteomes" id="UP000011724"/>
    </source>
</evidence>
<dbReference type="InterPro" id="IPR000795">
    <property type="entry name" value="T_Tr_GTP-bd_dom"/>
</dbReference>
<dbReference type="Gene3D" id="2.40.30.10">
    <property type="entry name" value="Translation factors"/>
    <property type="match status" value="1"/>
</dbReference>
<comment type="function">
    <text evidence="9 12">Required for accurate and efficient protein synthesis under certain stress conditions. May act as a fidelity factor of the translation reaction, by catalyzing a one-codon backward translocation of tRNAs on improperly translocated ribosomes. Back-translocation proceeds from a post-translocation (POST) complex to a pre-translocation (PRE) complex, thus giving elongation factor G a second chance to translocate the tRNAs correctly. Binds to ribosomes in a GTP-dependent manner.</text>
</comment>
<dbReference type="FunFam" id="3.30.70.2570:FF:000001">
    <property type="entry name" value="Translation factor GUF1, mitochondrial"/>
    <property type="match status" value="1"/>
</dbReference>
<dbReference type="Proteomes" id="UP000011724">
    <property type="component" value="Chromosome"/>
</dbReference>
<reference evidence="15" key="2">
    <citation type="journal article" date="2013" name="Stand. Genomic Sci.">
        <title>Complete genome sequence of Desulfocapsa sulfexigens, a marine deltaproteobacterium specialized in disproportionating inorganic sulfur compounds.</title>
        <authorList>
            <person name="Finster K.W."/>
            <person name="Kjeldsen K.U."/>
            <person name="Kube M."/>
            <person name="Reinhardt R."/>
            <person name="Mussmann M."/>
            <person name="Amann R."/>
            <person name="Schreiber L."/>
        </authorList>
    </citation>
    <scope>NUCLEOTIDE SEQUENCE [LARGE SCALE GENOMIC DNA]</scope>
    <source>
        <strain evidence="15">DSM 10523 / SB164P1</strain>
    </source>
</reference>
<dbReference type="CDD" id="cd01890">
    <property type="entry name" value="LepA"/>
    <property type="match status" value="1"/>
</dbReference>
<dbReference type="InterPro" id="IPR035647">
    <property type="entry name" value="EFG_III/V"/>
</dbReference>
<dbReference type="FunFam" id="3.30.70.240:FF:000007">
    <property type="entry name" value="Translation factor GUF1, mitochondrial"/>
    <property type="match status" value="1"/>
</dbReference>
<evidence type="ECO:0000256" key="8">
    <source>
        <dbReference type="ARBA" id="ARBA00050293"/>
    </source>
</evidence>
<dbReference type="InterPro" id="IPR000640">
    <property type="entry name" value="EFG_V-like"/>
</dbReference>
<dbReference type="GO" id="GO:0005525">
    <property type="term" value="F:GTP binding"/>
    <property type="evidence" value="ECO:0007669"/>
    <property type="project" value="UniProtKB-UniRule"/>
</dbReference>
<evidence type="ECO:0000256" key="2">
    <source>
        <dbReference type="ARBA" id="ARBA00022475"/>
    </source>
</evidence>
<dbReference type="SUPFAM" id="SSF52540">
    <property type="entry name" value="P-loop containing nucleoside triphosphate hydrolases"/>
    <property type="match status" value="1"/>
</dbReference>
<feature type="domain" description="Tr-type G" evidence="13">
    <location>
        <begin position="5"/>
        <end position="187"/>
    </location>
</feature>
<proteinExistence type="inferred from homology"/>
<keyword evidence="6 12" id="KW-0342">GTP-binding</keyword>
<keyword evidence="5 12" id="KW-0648">Protein biosynthesis</keyword>
<evidence type="ECO:0000256" key="7">
    <source>
        <dbReference type="ARBA" id="ARBA00023136"/>
    </source>
</evidence>
<dbReference type="RefSeq" id="WP_015416040.1">
    <property type="nucleotide sequence ID" value="NC_020409.1"/>
</dbReference>
<keyword evidence="3 12" id="KW-0547">Nucleotide-binding</keyword>
<keyword evidence="7 12" id="KW-0472">Membrane</keyword>
<dbReference type="HOGENOM" id="CLU_009995_3_3_7"/>
<protein>
    <recommendedName>
        <fullName evidence="11 12">Elongation factor 4</fullName>
        <shortName evidence="12">EF-4</shortName>
        <ecNumber evidence="11 12">3.6.5.n1</ecNumber>
    </recommendedName>
    <alternativeName>
        <fullName evidence="12">Ribosomal back-translocase LepA</fullName>
    </alternativeName>
</protein>
<dbReference type="GO" id="GO:0043022">
    <property type="term" value="F:ribosome binding"/>
    <property type="evidence" value="ECO:0007669"/>
    <property type="project" value="UniProtKB-UniRule"/>
</dbReference>
<dbReference type="CDD" id="cd03699">
    <property type="entry name" value="EF4_II"/>
    <property type="match status" value="1"/>
</dbReference>
<dbReference type="OrthoDB" id="9801472at2"/>
<dbReference type="eggNOG" id="COG0481">
    <property type="taxonomic scope" value="Bacteria"/>
</dbReference>
<comment type="similarity">
    <text evidence="1 12">Belongs to the TRAFAC class translation factor GTPase superfamily. Classic translation factor GTPase family. LepA subfamily.</text>
</comment>
<name>M1WXY0_PSEP2</name>
<dbReference type="PANTHER" id="PTHR43512">
    <property type="entry name" value="TRANSLATION FACTOR GUF1-RELATED"/>
    <property type="match status" value="1"/>
</dbReference>
<dbReference type="FunFam" id="2.40.30.10:FF:000015">
    <property type="entry name" value="Translation factor GUF1, mitochondrial"/>
    <property type="match status" value="1"/>
</dbReference>
<dbReference type="GO" id="GO:0003746">
    <property type="term" value="F:translation elongation factor activity"/>
    <property type="evidence" value="ECO:0007669"/>
    <property type="project" value="UniProtKB-UniRule"/>
</dbReference>
<dbReference type="CDD" id="cd03709">
    <property type="entry name" value="lepA_C"/>
    <property type="match status" value="1"/>
</dbReference>
<dbReference type="PATRIC" id="fig|879567.3.peg.2965"/>
<keyword evidence="15" id="KW-1185">Reference proteome</keyword>
<evidence type="ECO:0000313" key="14">
    <source>
        <dbReference type="EMBL" id="CCH49998.1"/>
    </source>
</evidence>
<reference evidence="14 15" key="1">
    <citation type="journal article" date="2013" name="PLoS ONE">
        <title>The first genomic and proteomic characterization of a deep-sea sulfate reducer: insights into the piezophilic lifestyle of Desulfovibrio piezophilus.</title>
        <authorList>
            <person name="Pradel N."/>
            <person name="Ji B."/>
            <person name="Gimenez G."/>
            <person name="Talla E."/>
            <person name="Lenoble P."/>
            <person name="Garel M."/>
            <person name="Tamburini C."/>
            <person name="Fourquet P."/>
            <person name="Lebrun R."/>
            <person name="Bertin P."/>
            <person name="Denis Y."/>
            <person name="Pophillat M."/>
            <person name="Barbe V."/>
            <person name="Ollivier B."/>
            <person name="Dolla A."/>
        </authorList>
    </citation>
    <scope>NUCLEOTIDE SEQUENCE [LARGE SCALE GENOMIC DNA]</scope>
    <source>
        <strain evidence="15">DSM 10523 / SB164P1</strain>
    </source>
</reference>
<dbReference type="FunFam" id="3.30.70.870:FF:000004">
    <property type="entry name" value="Translation factor GUF1, mitochondrial"/>
    <property type="match status" value="1"/>
</dbReference>
<dbReference type="EMBL" id="FO203427">
    <property type="protein sequence ID" value="CCH49998.1"/>
    <property type="molecule type" value="Genomic_DNA"/>
</dbReference>
<dbReference type="InterPro" id="IPR038363">
    <property type="entry name" value="LepA_C_sf"/>
</dbReference>
<evidence type="ECO:0000256" key="9">
    <source>
        <dbReference type="ARBA" id="ARBA00057626"/>
    </source>
</evidence>
<feature type="binding site" evidence="12">
    <location>
        <begin position="17"/>
        <end position="22"/>
    </location>
    <ligand>
        <name>GTP</name>
        <dbReference type="ChEBI" id="CHEBI:37565"/>
    </ligand>
</feature>
<dbReference type="Pfam" id="PF00679">
    <property type="entry name" value="EFG_C"/>
    <property type="match status" value="1"/>
</dbReference>
<sequence>MSNIDKIRNFSIIAHIDHGKSTLADRILELTGMVGDREKKDQYLDKMDLERERGITIKAQTVRIPYTDSDGQKYILNLIDTPGHVDFSYEVSRSLSSCEGALLVVDATQGVEAQTLANVYLALDNDLEVIPVLNKIDLPSADPERISREIEDVIGLDCTNPIAVSAKTGLNVQDVLDAVIHLLPAPKGDPDAPLKALIFDSWYDSYQGVVVLFRLLDGTIKKRDQIKIFSTGKNFEVTRLGAFMPEAVDIKAMGPGEVGFLCASMKELGDAPVGDTITHAERPVSEPYPGFKPVKPMVFSGLYPIEPSEYETLKAALEKLQLNDAAFSYEPETSQALGFGFRCGFLGLLHIEIIQERLEREFEAKLITTAPSVIYEVKTIAGDILSIDNPSKLPDPSKIDSIREPYAHLEVHVPNEFVGAVLALCEEKRGIQKNMAYITENRVVITYEMPFAEVMYDFFDKLKSSTKGYASLDYEIIDYREADLVRLDILINGDPVDTFSCIVHRENSARTGRSLALKLKRSIPRQMFEVVIQAAIGNKIIAKERNAPFRKDVTAKCYGGDISRKRKLLEKQKEGKKRMRRMGNVEIPQEAFLSVLKADED</sequence>
<dbReference type="InterPro" id="IPR004161">
    <property type="entry name" value="EFTu-like_2"/>
</dbReference>
<dbReference type="InterPro" id="IPR031157">
    <property type="entry name" value="G_TR_CS"/>
</dbReference>
<dbReference type="AlphaFoldDB" id="M1WXY0"/>
<evidence type="ECO:0000256" key="6">
    <source>
        <dbReference type="ARBA" id="ARBA00023134"/>
    </source>
</evidence>
<comment type="subcellular location">
    <subcellularLocation>
        <location evidence="12">Cell inner membrane</location>
        <topology evidence="12">Peripheral membrane protein</topology>
        <orientation evidence="12">Cytoplasmic side</orientation>
    </subcellularLocation>
</comment>
<evidence type="ECO:0000256" key="12">
    <source>
        <dbReference type="HAMAP-Rule" id="MF_00071"/>
    </source>
</evidence>
<dbReference type="PROSITE" id="PS51722">
    <property type="entry name" value="G_TR_2"/>
    <property type="match status" value="1"/>
</dbReference>
<dbReference type="Gene3D" id="3.30.70.870">
    <property type="entry name" value="Elongation Factor G (Translational Gtpase), domain 3"/>
    <property type="match status" value="1"/>
</dbReference>
<dbReference type="Pfam" id="PF03144">
    <property type="entry name" value="GTP_EFTU_D2"/>
    <property type="match status" value="1"/>
</dbReference>
<dbReference type="BioCyc" id="DPIE1322246:BN4_RS13895-MONOMER"/>
<dbReference type="KEGG" id="dpi:BN4_12765"/>
<dbReference type="Gene3D" id="3.40.50.300">
    <property type="entry name" value="P-loop containing nucleotide triphosphate hydrolases"/>
    <property type="match status" value="1"/>
</dbReference>
<dbReference type="Pfam" id="PF00009">
    <property type="entry name" value="GTP_EFTU"/>
    <property type="match status" value="1"/>
</dbReference>
<evidence type="ECO:0000256" key="5">
    <source>
        <dbReference type="ARBA" id="ARBA00022917"/>
    </source>
</evidence>
<evidence type="ECO:0000256" key="4">
    <source>
        <dbReference type="ARBA" id="ARBA00022801"/>
    </source>
</evidence>
<dbReference type="Gene3D" id="3.30.70.240">
    <property type="match status" value="1"/>
</dbReference>
<keyword evidence="4 12" id="KW-0378">Hydrolase</keyword>
<dbReference type="NCBIfam" id="TIGR01393">
    <property type="entry name" value="lepA"/>
    <property type="match status" value="1"/>
</dbReference>
<dbReference type="CDD" id="cd16260">
    <property type="entry name" value="EF4_III"/>
    <property type="match status" value="1"/>
</dbReference>
<organism evidence="14 15">
    <name type="scientific">Pseudodesulfovibrio piezophilus (strain DSM 21447 / JCM 15486 / C1TLV30)</name>
    <name type="common">Desulfovibrio piezophilus</name>
    <dbReference type="NCBI Taxonomy" id="1322246"/>
    <lineage>
        <taxon>Bacteria</taxon>
        <taxon>Pseudomonadati</taxon>
        <taxon>Thermodesulfobacteriota</taxon>
        <taxon>Desulfovibrionia</taxon>
        <taxon>Desulfovibrionales</taxon>
        <taxon>Desulfovibrionaceae</taxon>
    </lineage>
</organism>
<dbReference type="HAMAP" id="MF_00071">
    <property type="entry name" value="LepA"/>
    <property type="match status" value="1"/>
</dbReference>
<gene>
    <name evidence="12 14" type="primary">lepA</name>
    <name evidence="14" type="ordered locus">BN4_12765</name>
</gene>
<dbReference type="InterPro" id="IPR005225">
    <property type="entry name" value="Small_GTP-bd"/>
</dbReference>
<keyword evidence="12" id="KW-0997">Cell inner membrane</keyword>
<feature type="binding site" evidence="12">
    <location>
        <begin position="134"/>
        <end position="137"/>
    </location>
    <ligand>
        <name>GTP</name>
        <dbReference type="ChEBI" id="CHEBI:37565"/>
    </ligand>
</feature>
<comment type="catalytic activity">
    <reaction evidence="8 12">
        <text>GTP + H2O = GDP + phosphate + H(+)</text>
        <dbReference type="Rhea" id="RHEA:19669"/>
        <dbReference type="ChEBI" id="CHEBI:15377"/>
        <dbReference type="ChEBI" id="CHEBI:15378"/>
        <dbReference type="ChEBI" id="CHEBI:37565"/>
        <dbReference type="ChEBI" id="CHEBI:43474"/>
        <dbReference type="ChEBI" id="CHEBI:58189"/>
        <dbReference type="EC" id="3.6.5.n1"/>
    </reaction>
</comment>
<dbReference type="GO" id="GO:0003924">
    <property type="term" value="F:GTPase activity"/>
    <property type="evidence" value="ECO:0007669"/>
    <property type="project" value="UniProtKB-UniRule"/>
</dbReference>
<dbReference type="FunFam" id="3.40.50.300:FF:000078">
    <property type="entry name" value="Elongation factor 4"/>
    <property type="match status" value="1"/>
</dbReference>
<dbReference type="InterPro" id="IPR006297">
    <property type="entry name" value="EF-4"/>
</dbReference>
<dbReference type="SUPFAM" id="SSF54980">
    <property type="entry name" value="EF-G C-terminal domain-like"/>
    <property type="match status" value="2"/>
</dbReference>
<dbReference type="Gene3D" id="3.30.70.2570">
    <property type="entry name" value="Elongation factor 4, C-terminal domain"/>
    <property type="match status" value="1"/>
</dbReference>
<dbReference type="Pfam" id="PF06421">
    <property type="entry name" value="LepA_C"/>
    <property type="match status" value="1"/>
</dbReference>
<dbReference type="PRINTS" id="PR00315">
    <property type="entry name" value="ELONGATNFCT"/>
</dbReference>
<keyword evidence="2 12" id="KW-1003">Cell membrane</keyword>
<evidence type="ECO:0000256" key="11">
    <source>
        <dbReference type="ARBA" id="ARBA00066744"/>
    </source>
</evidence>